<dbReference type="Pfam" id="PF13576">
    <property type="entry name" value="Pentapeptide_3"/>
    <property type="match status" value="1"/>
</dbReference>
<gene>
    <name evidence="2" type="ORF">ACFS25_03560</name>
</gene>
<evidence type="ECO:0000313" key="3">
    <source>
        <dbReference type="Proteomes" id="UP001597512"/>
    </source>
</evidence>
<dbReference type="EMBL" id="JBHUOM010000001">
    <property type="protein sequence ID" value="MFD2932840.1"/>
    <property type="molecule type" value="Genomic_DNA"/>
</dbReference>
<comment type="caution">
    <text evidence="2">The sequence shown here is derived from an EMBL/GenBank/DDBJ whole genome shotgun (WGS) entry which is preliminary data.</text>
</comment>
<proteinExistence type="predicted"/>
<evidence type="ECO:0000256" key="1">
    <source>
        <dbReference type="SAM" id="SignalP"/>
    </source>
</evidence>
<reference evidence="3" key="1">
    <citation type="journal article" date="2019" name="Int. J. Syst. Evol. Microbiol.">
        <title>The Global Catalogue of Microorganisms (GCM) 10K type strain sequencing project: providing services to taxonomists for standard genome sequencing and annotation.</title>
        <authorList>
            <consortium name="The Broad Institute Genomics Platform"/>
            <consortium name="The Broad Institute Genome Sequencing Center for Infectious Disease"/>
            <person name="Wu L."/>
            <person name="Ma J."/>
        </authorList>
    </citation>
    <scope>NUCLEOTIDE SEQUENCE [LARGE SCALE GENOMIC DNA]</scope>
    <source>
        <strain evidence="3">KCTC 52490</strain>
    </source>
</reference>
<dbReference type="Gene3D" id="2.160.20.80">
    <property type="entry name" value="E3 ubiquitin-protein ligase SopA"/>
    <property type="match status" value="1"/>
</dbReference>
<keyword evidence="3" id="KW-1185">Reference proteome</keyword>
<feature type="chain" id="PRO_5047423754" evidence="1">
    <location>
        <begin position="21"/>
        <end position="258"/>
    </location>
</feature>
<dbReference type="RefSeq" id="WP_381497026.1">
    <property type="nucleotide sequence ID" value="NZ_JBHUOM010000001.1"/>
</dbReference>
<name>A0ABW6AFC5_9BACT</name>
<keyword evidence="1" id="KW-0732">Signal</keyword>
<evidence type="ECO:0000313" key="2">
    <source>
        <dbReference type="EMBL" id="MFD2932840.1"/>
    </source>
</evidence>
<dbReference type="InterPro" id="IPR001646">
    <property type="entry name" value="5peptide_repeat"/>
</dbReference>
<feature type="signal peptide" evidence="1">
    <location>
        <begin position="1"/>
        <end position="20"/>
    </location>
</feature>
<accession>A0ABW6AFC5</accession>
<dbReference type="Proteomes" id="UP001597512">
    <property type="component" value="Unassembled WGS sequence"/>
</dbReference>
<protein>
    <submittedName>
        <fullName evidence="2">Pentapeptide repeat-containing protein</fullName>
    </submittedName>
</protein>
<organism evidence="2 3">
    <name type="scientific">Spirosoma flavum</name>
    <dbReference type="NCBI Taxonomy" id="2048557"/>
    <lineage>
        <taxon>Bacteria</taxon>
        <taxon>Pseudomonadati</taxon>
        <taxon>Bacteroidota</taxon>
        <taxon>Cytophagia</taxon>
        <taxon>Cytophagales</taxon>
        <taxon>Cytophagaceae</taxon>
        <taxon>Spirosoma</taxon>
    </lineage>
</organism>
<sequence>MKTILTFLLFAFTAIAPTLAQTTVDAKDIIAKINRKETISYQNATITGDLDLTSLANRHEVREGSWKGDSPQFLSVVEVPLSFKNCKFQGKFLAYRTEDQDRKFLKVNNTVYNTNFTEAVTIEGCQFADDAAFKYSTFSQRAIFTNNAFRNGALFKYAKFSNEADFSGSTFQDYADFKYTNFNESSSFQKVTFERYADFKYAKFDERVDFGQARFTNTADFKYTKLPRGTNFDDARFSGSTDFKYATLDGRKFSPTSR</sequence>